<comment type="caution">
    <text evidence="4">The sequence shown here is derived from an EMBL/GenBank/DDBJ whole genome shotgun (WGS) entry which is preliminary data.</text>
</comment>
<dbReference type="EMBL" id="JAUCAQ010000038">
    <property type="protein sequence ID" value="MDM7647514.1"/>
    <property type="molecule type" value="Genomic_DNA"/>
</dbReference>
<gene>
    <name evidence="4" type="ORF">QUE93_10905</name>
</gene>
<accession>A0ABT7S3P4</accession>
<sequence>MATEKVQATDFQDGDQTSNPKGQLTFDDKVIQKIVGYAIENVDGLLGVDGGFVANIRNKIVNSDNPTDGIEVEVGKEQVAVDLDIIMEYGHNAHDIYDQLKQVIAKQIKKITSLVLVELNVEVVDIQTQKEFNESQTTLQDRVSSASEKVKSKAAESGEKVKQNVQSMGEEGDRVR</sequence>
<evidence type="ECO:0000256" key="2">
    <source>
        <dbReference type="ARBA" id="ARBA00039575"/>
    </source>
</evidence>
<evidence type="ECO:0000256" key="1">
    <source>
        <dbReference type="ARBA" id="ARBA00005721"/>
    </source>
</evidence>
<proteinExistence type="inferred from homology"/>
<feature type="region of interest" description="Disordered" evidence="3">
    <location>
        <begin position="1"/>
        <end position="22"/>
    </location>
</feature>
<dbReference type="PANTHER" id="PTHR34297:SF3">
    <property type="entry name" value="ALKALINE SHOCK PROTEIN 23"/>
    <property type="match status" value="1"/>
</dbReference>
<name>A0ABT7S3P4_9LACO</name>
<dbReference type="RefSeq" id="WP_142511382.1">
    <property type="nucleotide sequence ID" value="NZ_CP174386.1"/>
</dbReference>
<evidence type="ECO:0000313" key="4">
    <source>
        <dbReference type="EMBL" id="MDM7647514.1"/>
    </source>
</evidence>
<keyword evidence="5" id="KW-1185">Reference proteome</keyword>
<dbReference type="Proteomes" id="UP001242903">
    <property type="component" value="Unassembled WGS sequence"/>
</dbReference>
<reference evidence="4 5" key="1">
    <citation type="submission" date="2023-06" db="EMBL/GenBank/DDBJ databases">
        <title>Draft Genome Sequences of lactic acid bacteria strains isolated from fermented milk products.</title>
        <authorList>
            <person name="Elcheninov A.G."/>
            <person name="Klyukina A."/>
            <person name="Zayulina K.S."/>
            <person name="Gavirova L.A."/>
            <person name="Shcherbakova P.A."/>
            <person name="Shestakov A.I."/>
            <person name="Kublanov I.V."/>
            <person name="Kochetkova T.V."/>
        </authorList>
    </citation>
    <scope>NUCLEOTIDE SEQUENCE [LARGE SCALE GENOMIC DNA]</scope>
    <source>
        <strain evidence="4 5">TOM.81</strain>
    </source>
</reference>
<organism evidence="4 5">
    <name type="scientific">Leuconostoc falkenbergense</name>
    <dbReference type="NCBI Taxonomy" id="2766470"/>
    <lineage>
        <taxon>Bacteria</taxon>
        <taxon>Bacillati</taxon>
        <taxon>Bacillota</taxon>
        <taxon>Bacilli</taxon>
        <taxon>Lactobacillales</taxon>
        <taxon>Lactobacillaceae</taxon>
        <taxon>Leuconostoc</taxon>
    </lineage>
</organism>
<evidence type="ECO:0000313" key="5">
    <source>
        <dbReference type="Proteomes" id="UP001242903"/>
    </source>
</evidence>
<comment type="similarity">
    <text evidence="1">Belongs to the asp23 family.</text>
</comment>
<dbReference type="InterPro" id="IPR005531">
    <property type="entry name" value="Asp23"/>
</dbReference>
<protein>
    <recommendedName>
        <fullName evidence="2">Stress response regulator gls24 homolog</fullName>
    </recommendedName>
</protein>
<dbReference type="GeneID" id="97229726"/>
<feature type="compositionally biased region" description="Basic and acidic residues" evidence="3">
    <location>
        <begin position="148"/>
        <end position="162"/>
    </location>
</feature>
<dbReference type="Pfam" id="PF03780">
    <property type="entry name" value="Asp23"/>
    <property type="match status" value="1"/>
</dbReference>
<evidence type="ECO:0000256" key="3">
    <source>
        <dbReference type="SAM" id="MobiDB-lite"/>
    </source>
</evidence>
<dbReference type="PANTHER" id="PTHR34297">
    <property type="entry name" value="HYPOTHETICAL CYTOSOLIC PROTEIN-RELATED"/>
    <property type="match status" value="1"/>
</dbReference>
<feature type="region of interest" description="Disordered" evidence="3">
    <location>
        <begin position="134"/>
        <end position="176"/>
    </location>
</feature>